<dbReference type="RefSeq" id="XP_005837118.1">
    <property type="nucleotide sequence ID" value="XM_005837061.1"/>
</dbReference>
<dbReference type="Proteomes" id="UP000011087">
    <property type="component" value="Unassembled WGS sequence"/>
</dbReference>
<reference evidence="3" key="3">
    <citation type="submission" date="2016-03" db="UniProtKB">
        <authorList>
            <consortium name="EnsemblProtists"/>
        </authorList>
    </citation>
    <scope>IDENTIFICATION</scope>
</reference>
<organism evidence="2">
    <name type="scientific">Guillardia theta (strain CCMP2712)</name>
    <name type="common">Cryptophyte</name>
    <dbReference type="NCBI Taxonomy" id="905079"/>
    <lineage>
        <taxon>Eukaryota</taxon>
        <taxon>Cryptophyceae</taxon>
        <taxon>Pyrenomonadales</taxon>
        <taxon>Geminigeraceae</taxon>
        <taxon>Guillardia</taxon>
    </lineage>
</organism>
<protein>
    <recommendedName>
        <fullName evidence="1">DUF6817 domain-containing protein</fullName>
    </recommendedName>
</protein>
<accession>L1JPY5</accession>
<dbReference type="InterPro" id="IPR049202">
    <property type="entry name" value="DUF6817"/>
</dbReference>
<evidence type="ECO:0000313" key="3">
    <source>
        <dbReference type="EnsemblProtists" id="EKX50138"/>
    </source>
</evidence>
<dbReference type="GeneID" id="17306992"/>
<evidence type="ECO:0000313" key="4">
    <source>
        <dbReference type="Proteomes" id="UP000011087"/>
    </source>
</evidence>
<proteinExistence type="predicted"/>
<reference evidence="2 4" key="1">
    <citation type="journal article" date="2012" name="Nature">
        <title>Algal genomes reveal evolutionary mosaicism and the fate of nucleomorphs.</title>
        <authorList>
            <consortium name="DOE Joint Genome Institute"/>
            <person name="Curtis B.A."/>
            <person name="Tanifuji G."/>
            <person name="Burki F."/>
            <person name="Gruber A."/>
            <person name="Irimia M."/>
            <person name="Maruyama S."/>
            <person name="Arias M.C."/>
            <person name="Ball S.G."/>
            <person name="Gile G.H."/>
            <person name="Hirakawa Y."/>
            <person name="Hopkins J.F."/>
            <person name="Kuo A."/>
            <person name="Rensing S.A."/>
            <person name="Schmutz J."/>
            <person name="Symeonidi A."/>
            <person name="Elias M."/>
            <person name="Eveleigh R.J."/>
            <person name="Herman E.K."/>
            <person name="Klute M.J."/>
            <person name="Nakayama T."/>
            <person name="Obornik M."/>
            <person name="Reyes-Prieto A."/>
            <person name="Armbrust E.V."/>
            <person name="Aves S.J."/>
            <person name="Beiko R.G."/>
            <person name="Coutinho P."/>
            <person name="Dacks J.B."/>
            <person name="Durnford D.G."/>
            <person name="Fast N.M."/>
            <person name="Green B.R."/>
            <person name="Grisdale C.J."/>
            <person name="Hempel F."/>
            <person name="Henrissat B."/>
            <person name="Hoppner M.P."/>
            <person name="Ishida K."/>
            <person name="Kim E."/>
            <person name="Koreny L."/>
            <person name="Kroth P.G."/>
            <person name="Liu Y."/>
            <person name="Malik S.B."/>
            <person name="Maier U.G."/>
            <person name="McRose D."/>
            <person name="Mock T."/>
            <person name="Neilson J.A."/>
            <person name="Onodera N.T."/>
            <person name="Poole A.M."/>
            <person name="Pritham E.J."/>
            <person name="Richards T.A."/>
            <person name="Rocap G."/>
            <person name="Roy S.W."/>
            <person name="Sarai C."/>
            <person name="Schaack S."/>
            <person name="Shirato S."/>
            <person name="Slamovits C.H."/>
            <person name="Spencer D.F."/>
            <person name="Suzuki S."/>
            <person name="Worden A.Z."/>
            <person name="Zauner S."/>
            <person name="Barry K."/>
            <person name="Bell C."/>
            <person name="Bharti A.K."/>
            <person name="Crow J.A."/>
            <person name="Grimwood J."/>
            <person name="Kramer R."/>
            <person name="Lindquist E."/>
            <person name="Lucas S."/>
            <person name="Salamov A."/>
            <person name="McFadden G.I."/>
            <person name="Lane C.E."/>
            <person name="Keeling P.J."/>
            <person name="Gray M.W."/>
            <person name="Grigoriev I.V."/>
            <person name="Archibald J.M."/>
        </authorList>
    </citation>
    <scope>NUCLEOTIDE SEQUENCE</scope>
    <source>
        <strain evidence="2 4">CCMP2712</strain>
    </source>
</reference>
<dbReference type="HOGENOM" id="CLU_1613912_0_0_1"/>
<reference evidence="4" key="2">
    <citation type="submission" date="2012-11" db="EMBL/GenBank/DDBJ databases">
        <authorList>
            <person name="Kuo A."/>
            <person name="Curtis B.A."/>
            <person name="Tanifuji G."/>
            <person name="Burki F."/>
            <person name="Gruber A."/>
            <person name="Irimia M."/>
            <person name="Maruyama S."/>
            <person name="Arias M.C."/>
            <person name="Ball S.G."/>
            <person name="Gile G.H."/>
            <person name="Hirakawa Y."/>
            <person name="Hopkins J.F."/>
            <person name="Rensing S.A."/>
            <person name="Schmutz J."/>
            <person name="Symeonidi A."/>
            <person name="Elias M."/>
            <person name="Eveleigh R.J."/>
            <person name="Herman E.K."/>
            <person name="Klute M.J."/>
            <person name="Nakayama T."/>
            <person name="Obornik M."/>
            <person name="Reyes-Prieto A."/>
            <person name="Armbrust E.V."/>
            <person name="Aves S.J."/>
            <person name="Beiko R.G."/>
            <person name="Coutinho P."/>
            <person name="Dacks J.B."/>
            <person name="Durnford D.G."/>
            <person name="Fast N.M."/>
            <person name="Green B.R."/>
            <person name="Grisdale C."/>
            <person name="Hempe F."/>
            <person name="Henrissat B."/>
            <person name="Hoppner M.P."/>
            <person name="Ishida K.-I."/>
            <person name="Kim E."/>
            <person name="Koreny L."/>
            <person name="Kroth P.G."/>
            <person name="Liu Y."/>
            <person name="Malik S.-B."/>
            <person name="Maier U.G."/>
            <person name="McRose D."/>
            <person name="Mock T."/>
            <person name="Neilson J.A."/>
            <person name="Onodera N.T."/>
            <person name="Poole A.M."/>
            <person name="Pritham E.J."/>
            <person name="Richards T.A."/>
            <person name="Rocap G."/>
            <person name="Roy S.W."/>
            <person name="Sarai C."/>
            <person name="Schaack S."/>
            <person name="Shirato S."/>
            <person name="Slamovits C.H."/>
            <person name="Spencer D.F."/>
            <person name="Suzuki S."/>
            <person name="Worden A.Z."/>
            <person name="Zauner S."/>
            <person name="Barry K."/>
            <person name="Bell C."/>
            <person name="Bharti A.K."/>
            <person name="Crow J.A."/>
            <person name="Grimwood J."/>
            <person name="Kramer R."/>
            <person name="Lindquist E."/>
            <person name="Lucas S."/>
            <person name="Salamov A."/>
            <person name="McFadden G.I."/>
            <person name="Lane C.E."/>
            <person name="Keeling P.J."/>
            <person name="Gray M.W."/>
            <person name="Grigoriev I.V."/>
            <person name="Archibald J.M."/>
        </authorList>
    </citation>
    <scope>NUCLEOTIDE SEQUENCE</scope>
    <source>
        <strain evidence="4">CCMP2712</strain>
    </source>
</reference>
<feature type="domain" description="DUF6817" evidence="1">
    <location>
        <begin position="2"/>
        <end position="63"/>
    </location>
</feature>
<dbReference type="PaxDb" id="55529-EKX50138"/>
<dbReference type="OrthoDB" id="10631544at2759"/>
<keyword evidence="4" id="KW-1185">Reference proteome</keyword>
<sequence>MRLLIEAGYPQRICAAGLFHSIYGTSIFKHTSIVPDARGRAVVREVVGEEAEHLVWLFHSIDRPGTLHAKILPCANGAFPAGEEVLLDKTDGTTIHVTRRQFEDLLAVEMANMIDQGPLNATKWPGFEGCEPYIRIQQRMKRLSDSNSVCTCLSRRRRSRLYRIL</sequence>
<dbReference type="Pfam" id="PF20680">
    <property type="entry name" value="DUF6817"/>
    <property type="match status" value="1"/>
</dbReference>
<dbReference type="AlphaFoldDB" id="L1JPY5"/>
<dbReference type="KEGG" id="gtt:GUITHDRAFT_135325"/>
<name>L1JPY5_GUITC</name>
<evidence type="ECO:0000313" key="2">
    <source>
        <dbReference type="EMBL" id="EKX50138.1"/>
    </source>
</evidence>
<gene>
    <name evidence="2" type="ORF">GUITHDRAFT_135325</name>
</gene>
<evidence type="ECO:0000259" key="1">
    <source>
        <dbReference type="Pfam" id="PF20680"/>
    </source>
</evidence>
<dbReference type="EMBL" id="JH992979">
    <property type="protein sequence ID" value="EKX50138.1"/>
    <property type="molecule type" value="Genomic_DNA"/>
</dbReference>
<dbReference type="EnsemblProtists" id="EKX50138">
    <property type="protein sequence ID" value="EKX50138"/>
    <property type="gene ID" value="GUITHDRAFT_135325"/>
</dbReference>